<dbReference type="GO" id="GO:0016758">
    <property type="term" value="F:hexosyltransferase activity"/>
    <property type="evidence" value="ECO:0007669"/>
    <property type="project" value="UniProtKB-ARBA"/>
</dbReference>
<dbReference type="SUPFAM" id="SSF53448">
    <property type="entry name" value="Nucleotide-diphospho-sugar transferases"/>
    <property type="match status" value="1"/>
</dbReference>
<dbReference type="EMBL" id="JAUSTO010000004">
    <property type="protein sequence ID" value="MDQ0152183.1"/>
    <property type="molecule type" value="Genomic_DNA"/>
</dbReference>
<dbReference type="InterPro" id="IPR001173">
    <property type="entry name" value="Glyco_trans_2-like"/>
</dbReference>
<name>A0AAE4AJU1_9FIRM</name>
<dbReference type="Pfam" id="PF00535">
    <property type="entry name" value="Glycos_transf_2"/>
    <property type="match status" value="1"/>
</dbReference>
<feature type="domain" description="Glycosyltransferase 2-like" evidence="2">
    <location>
        <begin position="31"/>
        <end position="197"/>
    </location>
</feature>
<proteinExistence type="predicted"/>
<feature type="region of interest" description="Disordered" evidence="1">
    <location>
        <begin position="1"/>
        <end position="21"/>
    </location>
</feature>
<dbReference type="PANTHER" id="PTHR22916">
    <property type="entry name" value="GLYCOSYLTRANSFERASE"/>
    <property type="match status" value="1"/>
</dbReference>
<dbReference type="InterPro" id="IPR029044">
    <property type="entry name" value="Nucleotide-diphossugar_trans"/>
</dbReference>
<reference evidence="3" key="1">
    <citation type="submission" date="2023-07" db="EMBL/GenBank/DDBJ databases">
        <title>Genomic Encyclopedia of Type Strains, Phase IV (KMG-IV): sequencing the most valuable type-strain genomes for metagenomic binning, comparative biology and taxonomic classification.</title>
        <authorList>
            <person name="Goeker M."/>
        </authorList>
    </citation>
    <scope>NUCLEOTIDE SEQUENCE</scope>
    <source>
        <strain evidence="3">DSM 19659</strain>
    </source>
</reference>
<keyword evidence="4" id="KW-1185">Reference proteome</keyword>
<dbReference type="Proteomes" id="UP001241537">
    <property type="component" value="Unassembled WGS sequence"/>
</dbReference>
<organism evidence="3 4">
    <name type="scientific">Moryella indoligenes</name>
    <dbReference type="NCBI Taxonomy" id="371674"/>
    <lineage>
        <taxon>Bacteria</taxon>
        <taxon>Bacillati</taxon>
        <taxon>Bacillota</taxon>
        <taxon>Clostridia</taxon>
        <taxon>Lachnospirales</taxon>
        <taxon>Lachnospiraceae</taxon>
        <taxon>Moryella</taxon>
    </lineage>
</organism>
<dbReference type="AlphaFoldDB" id="A0AAE4AJU1"/>
<accession>A0AAE4AJU1</accession>
<protein>
    <submittedName>
        <fullName evidence="3">Glycosyltransferase involved in cell wall biosynthesis</fullName>
    </submittedName>
</protein>
<gene>
    <name evidence="3" type="ORF">J2S20_000868</name>
</gene>
<evidence type="ECO:0000313" key="3">
    <source>
        <dbReference type="EMBL" id="MDQ0152183.1"/>
    </source>
</evidence>
<evidence type="ECO:0000313" key="4">
    <source>
        <dbReference type="Proteomes" id="UP001241537"/>
    </source>
</evidence>
<dbReference type="PANTHER" id="PTHR22916:SF3">
    <property type="entry name" value="UDP-GLCNAC:BETAGAL BETA-1,3-N-ACETYLGLUCOSAMINYLTRANSFERASE-LIKE PROTEIN 1"/>
    <property type="match status" value="1"/>
</dbReference>
<feature type="compositionally biased region" description="Basic and acidic residues" evidence="1">
    <location>
        <begin position="1"/>
        <end position="12"/>
    </location>
</feature>
<dbReference type="Gene3D" id="3.90.550.10">
    <property type="entry name" value="Spore Coat Polysaccharide Biosynthesis Protein SpsA, Chain A"/>
    <property type="match status" value="1"/>
</dbReference>
<evidence type="ECO:0000259" key="2">
    <source>
        <dbReference type="Pfam" id="PF00535"/>
    </source>
</evidence>
<comment type="caution">
    <text evidence="3">The sequence shown here is derived from an EMBL/GenBank/DDBJ whole genome shotgun (WGS) entry which is preliminary data.</text>
</comment>
<evidence type="ECO:0000256" key="1">
    <source>
        <dbReference type="SAM" id="MobiDB-lite"/>
    </source>
</evidence>
<sequence length="353" mass="41148">MEKAEKQRDRETQVQTVSREAQAEETRPLVSICAVAYNHAPYIREAMEHFLSQQRSFGIEILLHDDASTDGTADIIREYQKRCPGLIFPILQTENQYSQGITNISGAFNFPRARGKYIALMDCDDYWQSDEKLKLQLEYMEAHPDCQLCVHAAEVVNENGELVNRALMRPYRGDRDLSPAELVDKAGSFPFGSMLLRAELVQKLPDWYVNCPVGDRPLELMAAARGYCHYIDRPLSIYRFNGAGSWTKSMKSGDFKKKQDRYAREMREMYEGFDRSTEGRYHSEAVSASHRVYFLTRVNLREFQGIFDPRYRRYYRELPFRERFFISLEYRLPGLYHALRGAYLKLSRAGSRD</sequence>